<keyword evidence="1" id="KW-0472">Membrane</keyword>
<accession>A0A2P2IK96</accession>
<sequence>MFGLTSAFSFPLLSTTLFLDARTSLLNIFSVEPYFFLLLSSAFPVLILGCCKGELRLMVEPLGCEVDLLFMPPLLVRNPRILLFFSGLTYPLNASELTEKLDTCFKPSSNVFTLSLNFS</sequence>
<evidence type="ECO:0000313" key="2">
    <source>
        <dbReference type="EMBL" id="MBW81611.1"/>
    </source>
</evidence>
<feature type="transmembrane region" description="Helical" evidence="1">
    <location>
        <begin position="34"/>
        <end position="51"/>
    </location>
</feature>
<dbReference type="EMBL" id="GGEC01001128">
    <property type="protein sequence ID" value="MBW81611.1"/>
    <property type="molecule type" value="Transcribed_RNA"/>
</dbReference>
<proteinExistence type="predicted"/>
<protein>
    <submittedName>
        <fullName evidence="2">Uncharacterized protein</fullName>
    </submittedName>
</protein>
<keyword evidence="1" id="KW-0812">Transmembrane</keyword>
<dbReference type="AlphaFoldDB" id="A0A2P2IK96"/>
<keyword evidence="1" id="KW-1133">Transmembrane helix</keyword>
<reference evidence="2" key="1">
    <citation type="submission" date="2018-02" db="EMBL/GenBank/DDBJ databases">
        <title>Rhizophora mucronata_Transcriptome.</title>
        <authorList>
            <person name="Meera S.P."/>
            <person name="Sreeshan A."/>
            <person name="Augustine A."/>
        </authorList>
    </citation>
    <scope>NUCLEOTIDE SEQUENCE</scope>
    <source>
        <tissue evidence="2">Leaf</tissue>
    </source>
</reference>
<organism evidence="2">
    <name type="scientific">Rhizophora mucronata</name>
    <name type="common">Asiatic mangrove</name>
    <dbReference type="NCBI Taxonomy" id="61149"/>
    <lineage>
        <taxon>Eukaryota</taxon>
        <taxon>Viridiplantae</taxon>
        <taxon>Streptophyta</taxon>
        <taxon>Embryophyta</taxon>
        <taxon>Tracheophyta</taxon>
        <taxon>Spermatophyta</taxon>
        <taxon>Magnoliopsida</taxon>
        <taxon>eudicotyledons</taxon>
        <taxon>Gunneridae</taxon>
        <taxon>Pentapetalae</taxon>
        <taxon>rosids</taxon>
        <taxon>fabids</taxon>
        <taxon>Malpighiales</taxon>
        <taxon>Rhizophoraceae</taxon>
        <taxon>Rhizophora</taxon>
    </lineage>
</organism>
<evidence type="ECO:0000256" key="1">
    <source>
        <dbReference type="SAM" id="Phobius"/>
    </source>
</evidence>
<name>A0A2P2IK96_RHIMU</name>